<sequence>MVSHPDALIVPDINPGSPEWPADGQDATVPDPSSLPPTVESGENIEAKSQDPPSTQETPRQGLVHQMGTAELPADAGMLGGDPFQITVRSQVVEGIDGSRRDG</sequence>
<accession>A0AA39S7Q6</accession>
<evidence type="ECO:0000313" key="3">
    <source>
        <dbReference type="Proteomes" id="UP001168877"/>
    </source>
</evidence>
<dbReference type="AlphaFoldDB" id="A0AA39S7Q6"/>
<dbReference type="Proteomes" id="UP001168877">
    <property type="component" value="Unassembled WGS sequence"/>
</dbReference>
<protein>
    <submittedName>
        <fullName evidence="2">Uncharacterized protein</fullName>
    </submittedName>
</protein>
<gene>
    <name evidence="2" type="ORF">LWI29_006787</name>
</gene>
<reference evidence="2" key="1">
    <citation type="journal article" date="2022" name="Plant J.">
        <title>Strategies of tolerance reflected in two North American maple genomes.</title>
        <authorList>
            <person name="McEvoy S.L."/>
            <person name="Sezen U.U."/>
            <person name="Trouern-Trend A."/>
            <person name="McMahon S.M."/>
            <person name="Schaberg P.G."/>
            <person name="Yang J."/>
            <person name="Wegrzyn J.L."/>
            <person name="Swenson N.G."/>
        </authorList>
    </citation>
    <scope>NUCLEOTIDE SEQUENCE</scope>
    <source>
        <strain evidence="2">NS2018</strain>
    </source>
</reference>
<comment type="caution">
    <text evidence="2">The sequence shown here is derived from an EMBL/GenBank/DDBJ whole genome shotgun (WGS) entry which is preliminary data.</text>
</comment>
<organism evidence="2 3">
    <name type="scientific">Acer saccharum</name>
    <name type="common">Sugar maple</name>
    <dbReference type="NCBI Taxonomy" id="4024"/>
    <lineage>
        <taxon>Eukaryota</taxon>
        <taxon>Viridiplantae</taxon>
        <taxon>Streptophyta</taxon>
        <taxon>Embryophyta</taxon>
        <taxon>Tracheophyta</taxon>
        <taxon>Spermatophyta</taxon>
        <taxon>Magnoliopsida</taxon>
        <taxon>eudicotyledons</taxon>
        <taxon>Gunneridae</taxon>
        <taxon>Pentapetalae</taxon>
        <taxon>rosids</taxon>
        <taxon>malvids</taxon>
        <taxon>Sapindales</taxon>
        <taxon>Sapindaceae</taxon>
        <taxon>Hippocastanoideae</taxon>
        <taxon>Acereae</taxon>
        <taxon>Acer</taxon>
    </lineage>
</organism>
<feature type="region of interest" description="Disordered" evidence="1">
    <location>
        <begin position="1"/>
        <end position="64"/>
    </location>
</feature>
<proteinExistence type="predicted"/>
<evidence type="ECO:0000313" key="2">
    <source>
        <dbReference type="EMBL" id="KAK0586433.1"/>
    </source>
</evidence>
<evidence type="ECO:0000256" key="1">
    <source>
        <dbReference type="SAM" id="MobiDB-lite"/>
    </source>
</evidence>
<dbReference type="EMBL" id="JAUESC010000382">
    <property type="protein sequence ID" value="KAK0586433.1"/>
    <property type="molecule type" value="Genomic_DNA"/>
</dbReference>
<name>A0AA39S7Q6_ACESA</name>
<keyword evidence="3" id="KW-1185">Reference proteome</keyword>
<reference evidence="2" key="2">
    <citation type="submission" date="2023-06" db="EMBL/GenBank/DDBJ databases">
        <authorList>
            <person name="Swenson N.G."/>
            <person name="Wegrzyn J.L."/>
            <person name="Mcevoy S.L."/>
        </authorList>
    </citation>
    <scope>NUCLEOTIDE SEQUENCE</scope>
    <source>
        <strain evidence="2">NS2018</strain>
        <tissue evidence="2">Leaf</tissue>
    </source>
</reference>